<evidence type="ECO:0000256" key="3">
    <source>
        <dbReference type="ARBA" id="ARBA00022768"/>
    </source>
</evidence>
<dbReference type="NCBIfam" id="NF009379">
    <property type="entry name" value="PRK12740.1-3"/>
    <property type="match status" value="1"/>
</dbReference>
<dbReference type="InterPro" id="IPR053905">
    <property type="entry name" value="EF-G-like_DII"/>
</dbReference>
<dbReference type="Pfam" id="PF14492">
    <property type="entry name" value="EFG_III"/>
    <property type="match status" value="1"/>
</dbReference>
<dbReference type="GO" id="GO:0032790">
    <property type="term" value="P:ribosome disassembly"/>
    <property type="evidence" value="ECO:0007669"/>
    <property type="project" value="TreeGrafter"/>
</dbReference>
<dbReference type="InterPro" id="IPR047872">
    <property type="entry name" value="EFG_IV"/>
</dbReference>
<dbReference type="InterPro" id="IPR000640">
    <property type="entry name" value="EFG_V-like"/>
</dbReference>
<evidence type="ECO:0000256" key="4">
    <source>
        <dbReference type="ARBA" id="ARBA00022917"/>
    </source>
</evidence>
<dbReference type="CDD" id="cd04170">
    <property type="entry name" value="EF-G_bact"/>
    <property type="match status" value="1"/>
</dbReference>
<dbReference type="Pfam" id="PF03764">
    <property type="entry name" value="EFG_IV"/>
    <property type="match status" value="1"/>
</dbReference>
<dbReference type="Gene3D" id="3.30.70.870">
    <property type="entry name" value="Elongation Factor G (Translational Gtpase), domain 3"/>
    <property type="match status" value="1"/>
</dbReference>
<evidence type="ECO:0000256" key="2">
    <source>
        <dbReference type="ARBA" id="ARBA00022741"/>
    </source>
</evidence>
<dbReference type="CDD" id="cd16262">
    <property type="entry name" value="EFG_III"/>
    <property type="match status" value="1"/>
</dbReference>
<dbReference type="InterPro" id="IPR020568">
    <property type="entry name" value="Ribosomal_Su5_D2-typ_SF"/>
</dbReference>
<dbReference type="Pfam" id="PF00009">
    <property type="entry name" value="GTP_EFTU"/>
    <property type="match status" value="1"/>
</dbReference>
<keyword evidence="4" id="KW-0648">Protein biosynthesis</keyword>
<dbReference type="Gene3D" id="2.40.30.10">
    <property type="entry name" value="Translation factors"/>
    <property type="match status" value="1"/>
</dbReference>
<evidence type="ECO:0000256" key="5">
    <source>
        <dbReference type="ARBA" id="ARBA00023134"/>
    </source>
</evidence>
<dbReference type="FunFam" id="3.30.230.10:FF:000003">
    <property type="entry name" value="Elongation factor G"/>
    <property type="match status" value="1"/>
</dbReference>
<dbReference type="InterPro" id="IPR041095">
    <property type="entry name" value="EFG_II"/>
</dbReference>
<dbReference type="PANTHER" id="PTHR43261">
    <property type="entry name" value="TRANSLATION ELONGATION FACTOR G-RELATED"/>
    <property type="match status" value="1"/>
</dbReference>
<dbReference type="NCBIfam" id="TIGR00231">
    <property type="entry name" value="small_GTP"/>
    <property type="match status" value="1"/>
</dbReference>
<evidence type="ECO:0000256" key="6">
    <source>
        <dbReference type="ARBA" id="ARBA00024731"/>
    </source>
</evidence>
<sequence>MGNRAGGRRTGPKCIAIVGPFASGKTTLLEAILARTGAIPRQNPVSSGNTVSDHSAEARAHAMSVEATVASIEFMGDSLTFVDCPGSVEFAFEAEPVLAACDIAVVVAEADEKKIPALQLIMRKLDDLGIPRILFLNKVDKAVAGVRDTLKMLQPTSSTPLLLRQIPLRKDGIVIGSIDLALERAYIYREHAESEIAEIPGDEKAREVEARFAMLETLADHDDILMEQLLDEIPPPRDAVFDDLAADLREGIVTPVLIGTAEKGNGVLRLLKAIRHDAPDVEATGKRLGAPEGNGALVQVMKTIHTAHGGKLSISRILSGSVADGSELFLPGGATAKVSGVYRMLGKDQSKLTVANTGDTVALGKLEDVRTGQTLSSAKGGVEQLVRLEPPQPVYSFALRPKERKDEVKMSAAIHRLADEDPSLGLRHQQDTSETVISGHGEMHLRVTVERLEGKNQIPIEGRAPAVPYRETIRKSTQQRGRHKKQSGGHGQFGDVVLEIKPLPRGSGFQFTDTITGGVVPKTYIQSVETGIRDYLKSGPLGFPVVDVAVNLSDGSYHAVDSSDMAFQMAAKIAMREGMAACSPVLLEPIMKVEIFTPSDATAKITGIIPQRRGQILGYDARPGWPGWDVVEAMMPQSEIGDLIIELRSATSGVASYRAEFDHMAELTGRLADEAMNANGKAA</sequence>
<dbReference type="FunFam" id="3.30.70.240:FF:000001">
    <property type="entry name" value="Elongation factor G"/>
    <property type="match status" value="1"/>
</dbReference>
<dbReference type="GO" id="GO:0097216">
    <property type="term" value="F:guanosine tetraphosphate binding"/>
    <property type="evidence" value="ECO:0007669"/>
    <property type="project" value="UniProtKB-ARBA"/>
</dbReference>
<dbReference type="SUPFAM" id="SSF50447">
    <property type="entry name" value="Translation proteins"/>
    <property type="match status" value="1"/>
</dbReference>
<keyword evidence="2" id="KW-0547">Nucleotide-binding</keyword>
<dbReference type="Proteomes" id="UP001642900">
    <property type="component" value="Unassembled WGS sequence"/>
</dbReference>
<comment type="caution">
    <text evidence="8">The sequence shown here is derived from an EMBL/GenBank/DDBJ whole genome shotgun (WGS) entry which is preliminary data.</text>
</comment>
<dbReference type="AlphaFoldDB" id="A0A6G4WI09"/>
<organism evidence="8 9">
    <name type="scientific">Allomesorhizobium camelthorni</name>
    <dbReference type="NCBI Taxonomy" id="475069"/>
    <lineage>
        <taxon>Bacteria</taxon>
        <taxon>Pseudomonadati</taxon>
        <taxon>Pseudomonadota</taxon>
        <taxon>Alphaproteobacteria</taxon>
        <taxon>Hyphomicrobiales</taxon>
        <taxon>Phyllobacteriaceae</taxon>
        <taxon>Allomesorhizobium</taxon>
    </lineage>
</organism>
<dbReference type="Pfam" id="PF22042">
    <property type="entry name" value="EF-G_D2"/>
    <property type="match status" value="1"/>
</dbReference>
<protein>
    <recommendedName>
        <fullName evidence="1">Elongation factor G</fullName>
    </recommendedName>
</protein>
<dbReference type="InterPro" id="IPR014721">
    <property type="entry name" value="Ribsml_uS5_D2-typ_fold_subgr"/>
</dbReference>
<dbReference type="CDD" id="cd01434">
    <property type="entry name" value="EFG_mtEFG1_IV"/>
    <property type="match status" value="1"/>
</dbReference>
<evidence type="ECO:0000313" key="8">
    <source>
        <dbReference type="EMBL" id="NGO54435.1"/>
    </source>
</evidence>
<dbReference type="EMBL" id="JAAKZF010000052">
    <property type="protein sequence ID" value="NGO54435.1"/>
    <property type="molecule type" value="Genomic_DNA"/>
</dbReference>
<comment type="function">
    <text evidence="6">Catalyzes the GTP-dependent ribosomal translocation step during translation elongation. During this step, the ribosome changes from the pre-translocational (PRE) to the post-translocational (POST) state as the newly formed A-site-bound peptidyl-tRNA and P-site-bound deacylated tRNA move to the P and E sites, respectively. Catalyzes the coordinated movement of the two tRNA molecules, the mRNA and conformational changes in the ribosome.</text>
</comment>
<proteinExistence type="predicted"/>
<reference evidence="8 9" key="1">
    <citation type="submission" date="2020-02" db="EMBL/GenBank/DDBJ databases">
        <title>Genome sequence of strain CCNWXJ40-4.</title>
        <authorList>
            <person name="Gao J."/>
            <person name="Sun J."/>
        </authorList>
    </citation>
    <scope>NUCLEOTIDE SEQUENCE [LARGE SCALE GENOMIC DNA]</scope>
    <source>
        <strain evidence="8 9">CCNWXJ 40-4</strain>
    </source>
</reference>
<evidence type="ECO:0000256" key="1">
    <source>
        <dbReference type="ARBA" id="ARBA00017872"/>
    </source>
</evidence>
<keyword evidence="3 8" id="KW-0251">Elongation factor</keyword>
<dbReference type="InterPro" id="IPR035647">
    <property type="entry name" value="EFG_III/V"/>
</dbReference>
<dbReference type="CDD" id="cd03713">
    <property type="entry name" value="EFG_mtEFG_C"/>
    <property type="match status" value="1"/>
</dbReference>
<dbReference type="NCBIfam" id="NF009891">
    <property type="entry name" value="PRK13351.1-1"/>
    <property type="match status" value="1"/>
</dbReference>
<dbReference type="SMART" id="SM00889">
    <property type="entry name" value="EFG_IV"/>
    <property type="match status" value="1"/>
</dbReference>
<keyword evidence="9" id="KW-1185">Reference proteome</keyword>
<dbReference type="InterPro" id="IPR009000">
    <property type="entry name" value="Transl_B-barrel_sf"/>
</dbReference>
<feature type="domain" description="Tr-type G" evidence="7">
    <location>
        <begin position="10"/>
        <end position="284"/>
    </location>
</feature>
<dbReference type="Pfam" id="PF00679">
    <property type="entry name" value="EFG_C"/>
    <property type="match status" value="1"/>
</dbReference>
<dbReference type="RefSeq" id="WP_165032746.1">
    <property type="nucleotide sequence ID" value="NZ_JAAKZF010000052.1"/>
</dbReference>
<dbReference type="InterPro" id="IPR027417">
    <property type="entry name" value="P-loop_NTPase"/>
</dbReference>
<dbReference type="SMART" id="SM00838">
    <property type="entry name" value="EFG_C"/>
    <property type="match status" value="1"/>
</dbReference>
<dbReference type="GO" id="GO:0003746">
    <property type="term" value="F:translation elongation factor activity"/>
    <property type="evidence" value="ECO:0007669"/>
    <property type="project" value="UniProtKB-KW"/>
</dbReference>
<dbReference type="InterPro" id="IPR009022">
    <property type="entry name" value="EFG_III"/>
</dbReference>
<dbReference type="GO" id="GO:0003924">
    <property type="term" value="F:GTPase activity"/>
    <property type="evidence" value="ECO:0007669"/>
    <property type="project" value="InterPro"/>
</dbReference>
<dbReference type="SUPFAM" id="SSF52540">
    <property type="entry name" value="P-loop containing nucleoside triphosphate hydrolases"/>
    <property type="match status" value="1"/>
</dbReference>
<dbReference type="SUPFAM" id="SSF54980">
    <property type="entry name" value="EF-G C-terminal domain-like"/>
    <property type="match status" value="2"/>
</dbReference>
<evidence type="ECO:0000313" key="9">
    <source>
        <dbReference type="Proteomes" id="UP001642900"/>
    </source>
</evidence>
<gene>
    <name evidence="8" type="ORF">G6N73_25430</name>
</gene>
<dbReference type="Gene3D" id="3.30.70.240">
    <property type="match status" value="1"/>
</dbReference>
<accession>A0A6G4WI09</accession>
<dbReference type="SUPFAM" id="SSF54211">
    <property type="entry name" value="Ribosomal protein S5 domain 2-like"/>
    <property type="match status" value="1"/>
</dbReference>
<dbReference type="Gene3D" id="3.30.230.10">
    <property type="match status" value="1"/>
</dbReference>
<dbReference type="InterPro" id="IPR000795">
    <property type="entry name" value="T_Tr_GTP-bd_dom"/>
</dbReference>
<dbReference type="InterPro" id="IPR005517">
    <property type="entry name" value="Transl_elong_EFG/EF2_IV"/>
</dbReference>
<dbReference type="InterPro" id="IPR035649">
    <property type="entry name" value="EFG_V"/>
</dbReference>
<dbReference type="PANTHER" id="PTHR43261:SF7">
    <property type="entry name" value="ELONGATION FACTOR G-LIKE PROTEIN"/>
    <property type="match status" value="1"/>
</dbReference>
<dbReference type="InterPro" id="IPR005225">
    <property type="entry name" value="Small_GTP-bd"/>
</dbReference>
<keyword evidence="5" id="KW-0342">GTP-binding</keyword>
<dbReference type="GO" id="GO:0005525">
    <property type="term" value="F:GTP binding"/>
    <property type="evidence" value="ECO:0007669"/>
    <property type="project" value="UniProtKB-KW"/>
</dbReference>
<name>A0A6G4WI09_9HYPH</name>
<dbReference type="PROSITE" id="PS51722">
    <property type="entry name" value="G_TR_2"/>
    <property type="match status" value="1"/>
</dbReference>
<dbReference type="Gene3D" id="3.40.50.300">
    <property type="entry name" value="P-loop containing nucleotide triphosphate hydrolases"/>
    <property type="match status" value="1"/>
</dbReference>
<evidence type="ECO:0000259" key="7">
    <source>
        <dbReference type="PROSITE" id="PS51722"/>
    </source>
</evidence>